<dbReference type="AlphaFoldDB" id="A0A9Q0LH85"/>
<dbReference type="InterPro" id="IPR036691">
    <property type="entry name" value="Endo/exonu/phosph_ase_sf"/>
</dbReference>
<organism evidence="3 4">
    <name type="scientific">Anaeramoeba ignava</name>
    <name type="common">Anaerobic marine amoeba</name>
    <dbReference type="NCBI Taxonomy" id="1746090"/>
    <lineage>
        <taxon>Eukaryota</taxon>
        <taxon>Metamonada</taxon>
        <taxon>Anaeramoebidae</taxon>
        <taxon>Anaeramoeba</taxon>
    </lineage>
</organism>
<dbReference type="Gene3D" id="3.60.10.10">
    <property type="entry name" value="Endonuclease/exonuclease/phosphatase"/>
    <property type="match status" value="1"/>
</dbReference>
<comment type="caution">
    <text evidence="3">The sequence shown here is derived from an EMBL/GenBank/DDBJ whole genome shotgun (WGS) entry which is preliminary data.</text>
</comment>
<dbReference type="PANTHER" id="PTHR12121:SF31">
    <property type="entry name" value="FAMILY PROTEIN, PUTATIVE, EXPRESSED-RELATED"/>
    <property type="match status" value="1"/>
</dbReference>
<reference evidence="3" key="1">
    <citation type="submission" date="2022-10" db="EMBL/GenBank/DDBJ databases">
        <title>Novel sulphate-reducing endosymbionts in the free-living metamonad Anaeramoeba.</title>
        <authorList>
            <person name="Jerlstrom-Hultqvist J."/>
            <person name="Cepicka I."/>
            <person name="Gallot-Lavallee L."/>
            <person name="Salas-Leiva D."/>
            <person name="Curtis B.A."/>
            <person name="Zahonova K."/>
            <person name="Pipaliya S."/>
            <person name="Dacks J."/>
            <person name="Roger A.J."/>
        </authorList>
    </citation>
    <scope>NUCLEOTIDE SEQUENCE</scope>
    <source>
        <strain evidence="3">BMAN</strain>
    </source>
</reference>
<dbReference type="InterPro" id="IPR050410">
    <property type="entry name" value="CCR4/nocturin_mRNA_transcr"/>
</dbReference>
<evidence type="ECO:0000313" key="3">
    <source>
        <dbReference type="EMBL" id="KAJ5071165.1"/>
    </source>
</evidence>
<dbReference type="Pfam" id="PF03372">
    <property type="entry name" value="Exo_endo_phos"/>
    <property type="match status" value="1"/>
</dbReference>
<dbReference type="SUPFAM" id="SSF56219">
    <property type="entry name" value="DNase I-like"/>
    <property type="match status" value="1"/>
</dbReference>
<evidence type="ECO:0000313" key="4">
    <source>
        <dbReference type="Proteomes" id="UP001149090"/>
    </source>
</evidence>
<dbReference type="Proteomes" id="UP001149090">
    <property type="component" value="Unassembled WGS sequence"/>
</dbReference>
<feature type="domain" description="Endonuclease/exonuclease/phosphatase" evidence="2">
    <location>
        <begin position="38"/>
        <end position="231"/>
    </location>
</feature>
<dbReference type="EMBL" id="JAPDFW010000091">
    <property type="protein sequence ID" value="KAJ5071165.1"/>
    <property type="molecule type" value="Genomic_DNA"/>
</dbReference>
<gene>
    <name evidence="3" type="ORF">M0811_10649</name>
</gene>
<dbReference type="OMA" id="REPGCTH"/>
<name>A0A9Q0LH85_ANAIG</name>
<feature type="region of interest" description="Disordered" evidence="1">
    <location>
        <begin position="256"/>
        <end position="275"/>
    </location>
</feature>
<evidence type="ECO:0000259" key="2">
    <source>
        <dbReference type="Pfam" id="PF03372"/>
    </source>
</evidence>
<keyword evidence="4" id="KW-1185">Reference proteome</keyword>
<evidence type="ECO:0000256" key="1">
    <source>
        <dbReference type="SAM" id="MobiDB-lite"/>
    </source>
</evidence>
<dbReference type="PANTHER" id="PTHR12121">
    <property type="entry name" value="CARBON CATABOLITE REPRESSOR PROTEIN 4"/>
    <property type="match status" value="1"/>
</dbReference>
<dbReference type="GO" id="GO:0000175">
    <property type="term" value="F:3'-5'-RNA exonuclease activity"/>
    <property type="evidence" value="ECO:0007669"/>
    <property type="project" value="TreeGrafter"/>
</dbReference>
<sequence length="318" mass="38061">MESKPEPKISILTFNILAPCYKEIQEGRRTESEFPKIWKERMNKVIKFATESKPDIICLQEVWFEEKCLSIIEKNSKKYKMLKFKRTYKKQDGIMILVNSETLVIKKSWELPFNDAGNRVALGCLVSLKENEKIQFIVVTTHLTFPHHEFDVKMRLEQIKKTINWMEKLDSKEIPLILTGDFNGFEDNVFEYVFSQNFLCSFKEVNNRFQIVTHFNHLSQELPVDFIFYRNYSELKEKELKENELKENELKEKELKENELKENESKEKESKENQKIKLIPIKSNVLPENINDNKFPTQKDYQLSDHRPIKSFFKFDFF</sequence>
<dbReference type="InterPro" id="IPR005135">
    <property type="entry name" value="Endo/exonuclease/phosphatase"/>
</dbReference>
<protein>
    <recommendedName>
        <fullName evidence="2">Endonuclease/exonuclease/phosphatase domain-containing protein</fullName>
    </recommendedName>
</protein>
<accession>A0A9Q0LH85</accession>
<dbReference type="OrthoDB" id="10253982at2759"/>
<proteinExistence type="predicted"/>